<reference evidence="9" key="3">
    <citation type="submission" date="2024-03" db="EMBL/GenBank/DDBJ databases">
        <title>The Genome Sequence of Enterococcus sp. DIV0238c.</title>
        <authorList>
            <consortium name="The Broad Institute Genomics Platform"/>
            <consortium name="The Broad Institute Microbial Omics Core"/>
            <consortium name="The Broad Institute Genomic Center for Infectious Diseases"/>
            <person name="Earl A."/>
            <person name="Manson A."/>
            <person name="Gilmore M."/>
            <person name="Schwartman J."/>
            <person name="Shea T."/>
            <person name="Abouelleil A."/>
            <person name="Cao P."/>
            <person name="Chapman S."/>
            <person name="Cusick C."/>
            <person name="Young S."/>
            <person name="Neafsey D."/>
            <person name="Nusbaum C."/>
            <person name="Birren B."/>
        </authorList>
    </citation>
    <scope>NUCLEOTIDE SEQUENCE</scope>
    <source>
        <strain evidence="9">9D6_DIV0238</strain>
    </source>
</reference>
<feature type="chain" id="PRO_5039749457" description="Peptidyl-prolyl cis-trans isomerase" evidence="5">
    <location>
        <begin position="24"/>
        <end position="248"/>
    </location>
</feature>
<sequence length="248" mass="27077">MKTKKFIAAATLLASLVFFTACGSKTENKADSSSSSETKTSESVDLNALELPQLSEKVSEDEDLVEMVTTEGTIEIKLFPKQAPKTVENFMTHAKDGYYDNVTFHRVIKDFMIQGGDPKGDGTGGESIWGDSFDDEFSNQLYNIRGALSMANAGTDADGNGTNGSQFFIVQNDEDVSDGLLKDDYPQKIIDAYKKGGTPFLDGKHTVFGQVTKGMDVVDKIASAETDESDKPKKDIRIEKINILQEAK</sequence>
<evidence type="ECO:0000256" key="1">
    <source>
        <dbReference type="ARBA" id="ARBA00000971"/>
    </source>
</evidence>
<feature type="signal peptide" evidence="5">
    <location>
        <begin position="1"/>
        <end position="23"/>
    </location>
</feature>
<dbReference type="InterPro" id="IPR020892">
    <property type="entry name" value="Cyclophilin-type_PPIase_CS"/>
</dbReference>
<evidence type="ECO:0000313" key="10">
    <source>
        <dbReference type="Proteomes" id="UP000196151"/>
    </source>
</evidence>
<evidence type="ECO:0000256" key="4">
    <source>
        <dbReference type="ARBA" id="ARBA00023235"/>
    </source>
</evidence>
<dbReference type="SUPFAM" id="SSF50891">
    <property type="entry name" value="Cyclophilin-like"/>
    <property type="match status" value="1"/>
</dbReference>
<keyword evidence="3 5" id="KW-0697">Rotamase</keyword>
<dbReference type="EC" id="5.2.1.8" evidence="5"/>
<evidence type="ECO:0000259" key="7">
    <source>
        <dbReference type="PROSITE" id="PS50072"/>
    </source>
</evidence>
<dbReference type="EMBL" id="NIBQ01000001">
    <property type="protein sequence ID" value="OUZ35412.1"/>
    <property type="molecule type" value="Genomic_DNA"/>
</dbReference>
<dbReference type="PANTHER" id="PTHR45625:SF4">
    <property type="entry name" value="PEPTIDYLPROLYL ISOMERASE DOMAIN AND WD REPEAT-CONTAINING PROTEIN 1"/>
    <property type="match status" value="1"/>
</dbReference>
<keyword evidence="4 5" id="KW-0413">Isomerase</keyword>
<organism evidence="8">
    <name type="scientific">Candidatus Enterococcus dunnyi</name>
    <dbReference type="NCBI Taxonomy" id="1834192"/>
    <lineage>
        <taxon>Bacteria</taxon>
        <taxon>Bacillati</taxon>
        <taxon>Bacillota</taxon>
        <taxon>Bacilli</taxon>
        <taxon>Lactobacillales</taxon>
        <taxon>Enterococcaceae</taxon>
        <taxon>Enterococcus</taxon>
    </lineage>
</organism>
<reference evidence="9" key="2">
    <citation type="submission" date="2017-05" db="EMBL/GenBank/DDBJ databases">
        <authorList>
            <consortium name="The Broad Institute Genomics Platform"/>
            <consortium name="The Broad Institute Genomic Center for Infectious Diseases"/>
            <person name="Earl A."/>
            <person name="Manson A."/>
            <person name="Schwartman J."/>
            <person name="Gilmore M."/>
            <person name="Abouelleil A."/>
            <person name="Cao P."/>
            <person name="Chapman S."/>
            <person name="Cusick C."/>
            <person name="Shea T."/>
            <person name="Young S."/>
            <person name="Neafsey D."/>
            <person name="Nusbaum C."/>
            <person name="Birren B."/>
        </authorList>
    </citation>
    <scope>NUCLEOTIDE SEQUENCE</scope>
    <source>
        <strain evidence="9">9D6_DIV0238</strain>
    </source>
</reference>
<evidence type="ECO:0000256" key="2">
    <source>
        <dbReference type="ARBA" id="ARBA00002388"/>
    </source>
</evidence>
<evidence type="ECO:0000256" key="3">
    <source>
        <dbReference type="ARBA" id="ARBA00023110"/>
    </source>
</evidence>
<dbReference type="AlphaFoldDB" id="A0A200JDW8"/>
<reference evidence="8" key="1">
    <citation type="submission" date="2017-05" db="EMBL/GenBank/DDBJ databases">
        <title>The Genome Sequence of Enterococcus sp. 9D6_DIV0238.</title>
        <authorList>
            <consortium name="The Broad Institute Genomics Platform"/>
            <consortium name="The Broad Institute Genomic Center for Infectious Diseases"/>
            <person name="Earl A."/>
            <person name="Manson A."/>
            <person name="Schwartman J."/>
            <person name="Gilmore M."/>
            <person name="Abouelleil A."/>
            <person name="Cao P."/>
            <person name="Chapman S."/>
            <person name="Cusick C."/>
            <person name="Shea T."/>
            <person name="Young S."/>
            <person name="Neafsey D."/>
            <person name="Nusbaum C."/>
            <person name="Birren B."/>
        </authorList>
    </citation>
    <scope>NUCLEOTIDE SEQUENCE [LARGE SCALE GENOMIC DNA]</scope>
    <source>
        <strain evidence="8">9D6_DIV0238</strain>
    </source>
</reference>
<keyword evidence="5" id="KW-0732">Signal</keyword>
<evidence type="ECO:0000313" key="8">
    <source>
        <dbReference type="EMBL" id="OUZ35412.1"/>
    </source>
</evidence>
<dbReference type="GO" id="GO:0003755">
    <property type="term" value="F:peptidyl-prolyl cis-trans isomerase activity"/>
    <property type="evidence" value="ECO:0007669"/>
    <property type="project" value="UniProtKB-UniRule"/>
</dbReference>
<accession>A0A200JDW8</accession>
<dbReference type="Pfam" id="PF00160">
    <property type="entry name" value="Pro_isomerase"/>
    <property type="match status" value="1"/>
</dbReference>
<evidence type="ECO:0000313" key="9">
    <source>
        <dbReference type="EMBL" id="WYJ92719.1"/>
    </source>
</evidence>
<dbReference type="GO" id="GO:0006457">
    <property type="term" value="P:protein folding"/>
    <property type="evidence" value="ECO:0007669"/>
    <property type="project" value="InterPro"/>
</dbReference>
<dbReference type="PROSITE" id="PS51257">
    <property type="entry name" value="PROKAR_LIPOPROTEIN"/>
    <property type="match status" value="1"/>
</dbReference>
<dbReference type="PRINTS" id="PR00153">
    <property type="entry name" value="CSAPPISMRASE"/>
</dbReference>
<dbReference type="InterPro" id="IPR002130">
    <property type="entry name" value="Cyclophilin-type_PPIase_dom"/>
</dbReference>
<feature type="domain" description="PPIase cyclophilin-type" evidence="7">
    <location>
        <begin position="63"/>
        <end position="243"/>
    </location>
</feature>
<protein>
    <recommendedName>
        <fullName evidence="5">Peptidyl-prolyl cis-trans isomerase</fullName>
        <shortName evidence="5">PPIase</shortName>
        <ecNumber evidence="5">5.2.1.8</ecNumber>
    </recommendedName>
</protein>
<dbReference type="PROSITE" id="PS00170">
    <property type="entry name" value="CSA_PPIASE_1"/>
    <property type="match status" value="1"/>
</dbReference>
<dbReference type="PANTHER" id="PTHR45625">
    <property type="entry name" value="PEPTIDYL-PROLYL CIS-TRANS ISOMERASE-RELATED"/>
    <property type="match status" value="1"/>
</dbReference>
<dbReference type="RefSeq" id="WP_087640024.1">
    <property type="nucleotide sequence ID" value="NZ_CP147246.1"/>
</dbReference>
<dbReference type="OrthoDB" id="9807797at2"/>
<keyword evidence="10" id="KW-1185">Reference proteome</keyword>
<evidence type="ECO:0000256" key="6">
    <source>
        <dbReference type="SAM" id="MobiDB-lite"/>
    </source>
</evidence>
<name>A0A200JDW8_9ENTE</name>
<comment type="catalytic activity">
    <reaction evidence="1 5">
        <text>[protein]-peptidylproline (omega=180) = [protein]-peptidylproline (omega=0)</text>
        <dbReference type="Rhea" id="RHEA:16237"/>
        <dbReference type="Rhea" id="RHEA-COMP:10747"/>
        <dbReference type="Rhea" id="RHEA-COMP:10748"/>
        <dbReference type="ChEBI" id="CHEBI:83833"/>
        <dbReference type="ChEBI" id="CHEBI:83834"/>
        <dbReference type="EC" id="5.2.1.8"/>
    </reaction>
</comment>
<dbReference type="InterPro" id="IPR044666">
    <property type="entry name" value="Cyclophilin_A-like"/>
</dbReference>
<comment type="similarity">
    <text evidence="5">Belongs to the cyclophilin-type PPIase family.</text>
</comment>
<dbReference type="EMBL" id="CP147246">
    <property type="protein sequence ID" value="WYJ92719.1"/>
    <property type="molecule type" value="Genomic_DNA"/>
</dbReference>
<dbReference type="PROSITE" id="PS50072">
    <property type="entry name" value="CSA_PPIASE_2"/>
    <property type="match status" value="1"/>
</dbReference>
<dbReference type="Proteomes" id="UP000196151">
    <property type="component" value="Chromosome"/>
</dbReference>
<dbReference type="InterPro" id="IPR029000">
    <property type="entry name" value="Cyclophilin-like_dom_sf"/>
</dbReference>
<feature type="region of interest" description="Disordered" evidence="6">
    <location>
        <begin position="26"/>
        <end position="46"/>
    </location>
</feature>
<gene>
    <name evidence="9" type="ORF">A5889_000198</name>
    <name evidence="8" type="ORF">A5889_000888</name>
</gene>
<comment type="function">
    <text evidence="2 5">PPIases accelerate the folding of proteins. It catalyzes the cis-trans isomerization of proline imidic peptide bonds in oligopeptides.</text>
</comment>
<feature type="compositionally biased region" description="Low complexity" evidence="6">
    <location>
        <begin position="31"/>
        <end position="43"/>
    </location>
</feature>
<evidence type="ECO:0000256" key="5">
    <source>
        <dbReference type="RuleBase" id="RU363019"/>
    </source>
</evidence>
<proteinExistence type="inferred from homology"/>
<dbReference type="Gene3D" id="2.40.100.10">
    <property type="entry name" value="Cyclophilin-like"/>
    <property type="match status" value="1"/>
</dbReference>